<dbReference type="GO" id="GO:0046872">
    <property type="term" value="F:metal ion binding"/>
    <property type="evidence" value="ECO:0007669"/>
    <property type="project" value="UniProtKB-KW"/>
</dbReference>
<evidence type="ECO:0000256" key="3">
    <source>
        <dbReference type="ARBA" id="ARBA00023004"/>
    </source>
</evidence>
<evidence type="ECO:0000259" key="5">
    <source>
        <dbReference type="PROSITE" id="PS51379"/>
    </source>
</evidence>
<gene>
    <name evidence="6" type="ORF">SAMN02910418_00996</name>
</gene>
<dbReference type="InterPro" id="IPR017896">
    <property type="entry name" value="4Fe4S_Fe-S-bd"/>
</dbReference>
<dbReference type="InterPro" id="IPR050572">
    <property type="entry name" value="Fe-S_Ferredoxin"/>
</dbReference>
<dbReference type="RefSeq" id="WP_176780702.1">
    <property type="nucleotide sequence ID" value="NZ_FNQV01000005.1"/>
</dbReference>
<accession>A0A1H3YVE5</accession>
<feature type="domain" description="4Fe-4S ferredoxin-type" evidence="5">
    <location>
        <begin position="218"/>
        <end position="249"/>
    </location>
</feature>
<sequence length="332" mass="34401">MSTWQRLSPPAAIAPAACVRSAGFPCAACADACPNEAIELASSGAARVSAADCTSCGACIPACPTAAISGGHPDVRHTESACCLTCEQAGGATPCLVAVTPEDILSSLRATDRRIELYTANCQDCPIAPAAQVETSVAQLRGALQVAGLPHPVSHLTDVEPPARSDRSVAMNRRQLLAVLPPTPTPGPAAPAGALERRETFIGALGHRAWHPLYPRPIAASDDRGRSVCTACRACLPACPTHALSAVDLGASFELSVEPSACVGCGICVQTCPVDALALVCDRMPPNPVIARVYAAHCERCDRPLHPGETRLCTSCDSREAIAADVFKQLGW</sequence>
<evidence type="ECO:0000256" key="1">
    <source>
        <dbReference type="ARBA" id="ARBA00022485"/>
    </source>
</evidence>
<dbReference type="EMBL" id="FNQV01000005">
    <property type="protein sequence ID" value="SEA14994.1"/>
    <property type="molecule type" value="Genomic_DNA"/>
</dbReference>
<protein>
    <submittedName>
        <fullName evidence="6">4Fe-4S dicluster domain-containing protein</fullName>
    </submittedName>
</protein>
<feature type="domain" description="4Fe-4S ferredoxin-type" evidence="5">
    <location>
        <begin position="44"/>
        <end position="73"/>
    </location>
</feature>
<organism evidence="6 7">
    <name type="scientific">Bowdeniella nasicola</name>
    <dbReference type="NCBI Taxonomy" id="208480"/>
    <lineage>
        <taxon>Bacteria</taxon>
        <taxon>Bacillati</taxon>
        <taxon>Actinomycetota</taxon>
        <taxon>Actinomycetes</taxon>
        <taxon>Actinomycetales</taxon>
        <taxon>Actinomycetaceae</taxon>
        <taxon>Bowdeniella</taxon>
    </lineage>
</organism>
<keyword evidence="2" id="KW-0479">Metal-binding</keyword>
<dbReference type="InterPro" id="IPR017900">
    <property type="entry name" value="4Fe4S_Fe_S_CS"/>
</dbReference>
<dbReference type="Proteomes" id="UP000199288">
    <property type="component" value="Unassembled WGS sequence"/>
</dbReference>
<dbReference type="PANTHER" id="PTHR43687">
    <property type="entry name" value="ADENYLYLSULFATE REDUCTASE, BETA SUBUNIT"/>
    <property type="match status" value="1"/>
</dbReference>
<name>A0A1H3YVE5_9ACTO</name>
<reference evidence="7" key="1">
    <citation type="submission" date="2016-10" db="EMBL/GenBank/DDBJ databases">
        <authorList>
            <person name="Varghese N."/>
            <person name="Submissions S."/>
        </authorList>
    </citation>
    <scope>NUCLEOTIDE SEQUENCE [LARGE SCALE GENOMIC DNA]</scope>
    <source>
        <strain evidence="7">KPR-1</strain>
    </source>
</reference>
<evidence type="ECO:0000256" key="4">
    <source>
        <dbReference type="ARBA" id="ARBA00023014"/>
    </source>
</evidence>
<keyword evidence="3" id="KW-0408">Iron</keyword>
<dbReference type="Gene3D" id="3.30.70.20">
    <property type="match status" value="2"/>
</dbReference>
<dbReference type="PROSITE" id="PS51379">
    <property type="entry name" value="4FE4S_FER_2"/>
    <property type="match status" value="4"/>
</dbReference>
<dbReference type="GO" id="GO:0051539">
    <property type="term" value="F:4 iron, 4 sulfur cluster binding"/>
    <property type="evidence" value="ECO:0007669"/>
    <property type="project" value="UniProtKB-KW"/>
</dbReference>
<keyword evidence="4" id="KW-0411">Iron-sulfur</keyword>
<dbReference type="AlphaFoldDB" id="A0A1H3YVE5"/>
<proteinExistence type="predicted"/>
<dbReference type="PROSITE" id="PS00198">
    <property type="entry name" value="4FE4S_FER_1"/>
    <property type="match status" value="3"/>
</dbReference>
<dbReference type="PANTHER" id="PTHR43687:SF1">
    <property type="entry name" value="FERREDOXIN III"/>
    <property type="match status" value="1"/>
</dbReference>
<keyword evidence="1" id="KW-0004">4Fe-4S</keyword>
<feature type="domain" description="4Fe-4S ferredoxin-type" evidence="5">
    <location>
        <begin position="253"/>
        <end position="282"/>
    </location>
</feature>
<evidence type="ECO:0000313" key="6">
    <source>
        <dbReference type="EMBL" id="SEA14994.1"/>
    </source>
</evidence>
<feature type="domain" description="4Fe-4S ferredoxin-type" evidence="5">
    <location>
        <begin position="9"/>
        <end position="43"/>
    </location>
</feature>
<dbReference type="Pfam" id="PF12838">
    <property type="entry name" value="Fer4_7"/>
    <property type="match status" value="2"/>
</dbReference>
<dbReference type="SUPFAM" id="SSF54862">
    <property type="entry name" value="4Fe-4S ferredoxins"/>
    <property type="match status" value="1"/>
</dbReference>
<evidence type="ECO:0000313" key="7">
    <source>
        <dbReference type="Proteomes" id="UP000199288"/>
    </source>
</evidence>
<evidence type="ECO:0000256" key="2">
    <source>
        <dbReference type="ARBA" id="ARBA00022723"/>
    </source>
</evidence>
<keyword evidence="7" id="KW-1185">Reference proteome</keyword>